<dbReference type="SMART" id="SM00086">
    <property type="entry name" value="PAC"/>
    <property type="match status" value="1"/>
</dbReference>
<keyword evidence="7 20" id="KW-0418">Kinase</keyword>
<feature type="domain" description="PAS" evidence="18">
    <location>
        <begin position="365"/>
        <end position="435"/>
    </location>
</feature>
<dbReference type="GO" id="GO:0000155">
    <property type="term" value="F:phosphorelay sensor kinase activity"/>
    <property type="evidence" value="ECO:0007669"/>
    <property type="project" value="InterPro"/>
</dbReference>
<dbReference type="PROSITE" id="PS50109">
    <property type="entry name" value="HIS_KIN"/>
    <property type="match status" value="1"/>
</dbReference>
<evidence type="ECO:0000256" key="7">
    <source>
        <dbReference type="ARBA" id="ARBA00022777"/>
    </source>
</evidence>
<dbReference type="GO" id="GO:0005524">
    <property type="term" value="F:ATP binding"/>
    <property type="evidence" value="ECO:0007669"/>
    <property type="project" value="UniProtKB-KW"/>
</dbReference>
<feature type="domain" description="Histidine kinase" evidence="16">
    <location>
        <begin position="508"/>
        <end position="730"/>
    </location>
</feature>
<dbReference type="InterPro" id="IPR004358">
    <property type="entry name" value="Sig_transdc_His_kin-like_C"/>
</dbReference>
<dbReference type="InterPro" id="IPR013655">
    <property type="entry name" value="PAS_fold_3"/>
</dbReference>
<keyword evidence="5" id="KW-0808">Transferase</keyword>
<evidence type="ECO:0000256" key="6">
    <source>
        <dbReference type="ARBA" id="ARBA00022741"/>
    </source>
</evidence>
<dbReference type="SUPFAM" id="SSF55785">
    <property type="entry name" value="PYP-like sensor domain (PAS domain)"/>
    <property type="match status" value="2"/>
</dbReference>
<dbReference type="PANTHER" id="PTHR43047">
    <property type="entry name" value="TWO-COMPONENT HISTIDINE PROTEIN KINASE"/>
    <property type="match status" value="1"/>
</dbReference>
<keyword evidence="6" id="KW-0547">Nucleotide-binding</keyword>
<dbReference type="CDD" id="cd17574">
    <property type="entry name" value="REC_OmpR"/>
    <property type="match status" value="1"/>
</dbReference>
<dbReference type="GO" id="GO:0009927">
    <property type="term" value="F:histidine phosphotransfer kinase activity"/>
    <property type="evidence" value="ECO:0007669"/>
    <property type="project" value="TreeGrafter"/>
</dbReference>
<comment type="catalytic activity">
    <reaction evidence="1">
        <text>ATP + protein L-histidine = ADP + protein N-phospho-L-histidine.</text>
        <dbReference type="EC" id="2.7.13.3"/>
    </reaction>
</comment>
<evidence type="ECO:0000256" key="3">
    <source>
        <dbReference type="ARBA" id="ARBA00012438"/>
    </source>
</evidence>
<gene>
    <name evidence="20" type="primary">rcsC_29</name>
    <name evidence="20" type="ORF">MPEAHAMD_4793</name>
</gene>
<keyword evidence="9" id="KW-0902">Two-component regulatory system</keyword>
<feature type="domain" description="Response regulatory" evidence="17">
    <location>
        <begin position="760"/>
        <end position="873"/>
    </location>
</feature>
<evidence type="ECO:0000256" key="11">
    <source>
        <dbReference type="ARBA" id="ARBA00023306"/>
    </source>
</evidence>
<name>A0AA37HEU9_9HYPH</name>
<dbReference type="PROSITE" id="PS50113">
    <property type="entry name" value="PAC"/>
    <property type="match status" value="1"/>
</dbReference>
<dbReference type="CDD" id="cd19410">
    <property type="entry name" value="HK9-like_sensor"/>
    <property type="match status" value="1"/>
</dbReference>
<dbReference type="CDD" id="cd00082">
    <property type="entry name" value="HisKA"/>
    <property type="match status" value="1"/>
</dbReference>
<evidence type="ECO:0000256" key="5">
    <source>
        <dbReference type="ARBA" id="ARBA00022679"/>
    </source>
</evidence>
<evidence type="ECO:0000259" key="18">
    <source>
        <dbReference type="PROSITE" id="PS50112"/>
    </source>
</evidence>
<dbReference type="CDD" id="cd16922">
    <property type="entry name" value="HATPase_EvgS-ArcB-TorS-like"/>
    <property type="match status" value="1"/>
</dbReference>
<evidence type="ECO:0000256" key="10">
    <source>
        <dbReference type="ARBA" id="ARBA00023136"/>
    </source>
</evidence>
<dbReference type="InterPro" id="IPR001610">
    <property type="entry name" value="PAC"/>
</dbReference>
<dbReference type="PANTHER" id="PTHR43047:SF72">
    <property type="entry name" value="OSMOSENSING HISTIDINE PROTEIN KINASE SLN1"/>
    <property type="match status" value="1"/>
</dbReference>
<dbReference type="SUPFAM" id="SSF52172">
    <property type="entry name" value="CheY-like"/>
    <property type="match status" value="2"/>
</dbReference>
<dbReference type="SMART" id="SM00091">
    <property type="entry name" value="PAS"/>
    <property type="match status" value="2"/>
</dbReference>
<keyword evidence="11" id="KW-0131">Cell cycle</keyword>
<dbReference type="PRINTS" id="PR00344">
    <property type="entry name" value="BCTRLSENSOR"/>
</dbReference>
<evidence type="ECO:0000259" key="17">
    <source>
        <dbReference type="PROSITE" id="PS50110"/>
    </source>
</evidence>
<feature type="domain" description="Response regulatory" evidence="17">
    <location>
        <begin position="880"/>
        <end position="996"/>
    </location>
</feature>
<keyword evidence="8" id="KW-0067">ATP-binding</keyword>
<dbReference type="Proteomes" id="UP001055286">
    <property type="component" value="Unassembled WGS sequence"/>
</dbReference>
<dbReference type="InterPro" id="IPR003661">
    <property type="entry name" value="HisK_dim/P_dom"/>
</dbReference>
<comment type="subcellular location">
    <subcellularLocation>
        <location evidence="2">Membrane</location>
    </subcellularLocation>
</comment>
<dbReference type="Gene3D" id="3.30.450.20">
    <property type="entry name" value="PAS domain"/>
    <property type="match status" value="2"/>
</dbReference>
<evidence type="ECO:0000256" key="2">
    <source>
        <dbReference type="ARBA" id="ARBA00004370"/>
    </source>
</evidence>
<keyword evidence="10 15" id="KW-0472">Membrane</keyword>
<organism evidence="20 21">
    <name type="scientific">Methylobacterium frigidaeris</name>
    <dbReference type="NCBI Taxonomy" id="2038277"/>
    <lineage>
        <taxon>Bacteria</taxon>
        <taxon>Pseudomonadati</taxon>
        <taxon>Pseudomonadota</taxon>
        <taxon>Alphaproteobacteria</taxon>
        <taxon>Hyphomicrobiales</taxon>
        <taxon>Methylobacteriaceae</taxon>
        <taxon>Methylobacterium</taxon>
    </lineage>
</organism>
<feature type="modified residue" description="4-aspartylphosphate" evidence="12">
    <location>
        <position position="929"/>
    </location>
</feature>
<feature type="domain" description="PAC" evidence="19">
    <location>
        <begin position="438"/>
        <end position="490"/>
    </location>
</feature>
<dbReference type="Pfam" id="PF08447">
    <property type="entry name" value="PAS_3"/>
    <property type="match status" value="1"/>
</dbReference>
<dbReference type="SMART" id="SM00387">
    <property type="entry name" value="HATPase_c"/>
    <property type="match status" value="1"/>
</dbReference>
<dbReference type="Pfam" id="PF00072">
    <property type="entry name" value="Response_reg"/>
    <property type="match status" value="2"/>
</dbReference>
<feature type="modified residue" description="4-aspartylphosphate" evidence="12">
    <location>
        <position position="809"/>
    </location>
</feature>
<dbReference type="NCBIfam" id="TIGR00229">
    <property type="entry name" value="sensory_box"/>
    <property type="match status" value="1"/>
</dbReference>
<evidence type="ECO:0000259" key="19">
    <source>
        <dbReference type="PROSITE" id="PS50113"/>
    </source>
</evidence>
<dbReference type="InterPro" id="IPR013656">
    <property type="entry name" value="PAS_4"/>
</dbReference>
<dbReference type="InterPro" id="IPR001789">
    <property type="entry name" value="Sig_transdc_resp-reg_receiver"/>
</dbReference>
<dbReference type="InterPro" id="IPR005467">
    <property type="entry name" value="His_kinase_dom"/>
</dbReference>
<feature type="region of interest" description="Disordered" evidence="14">
    <location>
        <begin position="1"/>
        <end position="21"/>
    </location>
</feature>
<comment type="caution">
    <text evidence="20">The sequence shown here is derived from an EMBL/GenBank/DDBJ whole genome shotgun (WGS) entry which is preliminary data.</text>
</comment>
<keyword evidence="4 12" id="KW-0597">Phosphoprotein</keyword>
<dbReference type="SMART" id="SM00388">
    <property type="entry name" value="HisKA"/>
    <property type="match status" value="1"/>
</dbReference>
<dbReference type="SMART" id="SM00448">
    <property type="entry name" value="REC"/>
    <property type="match status" value="2"/>
</dbReference>
<evidence type="ECO:0000256" key="14">
    <source>
        <dbReference type="SAM" id="MobiDB-lite"/>
    </source>
</evidence>
<dbReference type="Gene3D" id="3.40.50.2300">
    <property type="match status" value="2"/>
</dbReference>
<dbReference type="Pfam" id="PF05227">
    <property type="entry name" value="CHASE3"/>
    <property type="match status" value="1"/>
</dbReference>
<dbReference type="GO" id="GO:0005886">
    <property type="term" value="C:plasma membrane"/>
    <property type="evidence" value="ECO:0007669"/>
    <property type="project" value="TreeGrafter"/>
</dbReference>
<feature type="coiled-coil region" evidence="13">
    <location>
        <begin position="481"/>
        <end position="508"/>
    </location>
</feature>
<dbReference type="Gene3D" id="1.10.287.130">
    <property type="match status" value="1"/>
</dbReference>
<sequence>MRDTRIPPGAREQGDMSSKTASTHRWRFLAPGRRLPGSPLAFLLLVVAVAAGGWNYVAGARSRAEAERLGRVMVLSEHVLSSMKDLETGQRGYVLTGREDYLEPYEAALIRIDGELSALDAVTLDRTLRERRRSVIAAEMDYAARVVAARRAGGQDAALALIQTGEGKRVMDAVRDLTREVQDRAATDLRRLAEADALRSPLLPLVTLAAALAAVGLLARLALVRRRESQRMADLLESVLENAPVGLGFLDRDLNLQHMNRALGNMSERGFGADLGAPIWALLPSLRDALGPKLAAARDSGLVTANVEVGVPAPSAPGGIRHFEASFFPLRRRGRGPEGERADGVGIVMDDVTLAKLAERRLVDSEERFRSLTEATSAIVWTTTPDGAFRQVTSEWTRFTGQTPAEAAGQGFLEAVHPDDREATRDAWERAVASRTLYAIEHRLRRQDGVWRHMEGRGVPILEEDGRVREWVGAHADVTARKEAELQLEAAKEAAEEANRAKSQFLANMSHELRTPLSAVIGYAEMLQEEMEELGEESLLADMRKIEANARHLLGLINDVLDLSKIEAERMEVYAEDLDVAETVREVATTVDALVVKKGNTLSLTLGDGLGRAHTDATKLRQCLINLLSNAAKFTEGGTITLTAEREHREGGDRLRFIVADTGIGMSEEQQARLFQRFTQADASTTRRFGGTGLGLAITRAFAQMLGGEISVESRLGEGTTFTLELPALYEERDPAEPAGQIVPEVSTAGGPRPDTGSNLVLVVDDDPATRDLLARFLRRDGFTVATAPDGRAGLEQARLLRPRVVLLDVTMPRMDGWAVLRALRADPDFGATPVIMVTVLDEQNLAFSLGATDYLHKPVEWGALKDAMERFRPAIHEGPVLVVDDDPDVRERMTTMLTREGWRVASAENGLAGLEAVGVRKPGLILLDLMMPELDGFGFLRALRDRPDWRDIPVVVLTAKDVTAEDRRRLAGQADRILPKAGLGMADLAATLRGLMSPGVASEAADAPDRAAAP</sequence>
<dbReference type="InterPro" id="IPR036890">
    <property type="entry name" value="HATPase_C_sf"/>
</dbReference>
<dbReference type="Pfam" id="PF00512">
    <property type="entry name" value="HisKA"/>
    <property type="match status" value="1"/>
</dbReference>
<feature type="transmembrane region" description="Helical" evidence="15">
    <location>
        <begin position="40"/>
        <end position="58"/>
    </location>
</feature>
<dbReference type="InterPro" id="IPR003594">
    <property type="entry name" value="HATPase_dom"/>
</dbReference>
<dbReference type="Pfam" id="PF08448">
    <property type="entry name" value="PAS_4"/>
    <property type="match status" value="1"/>
</dbReference>
<dbReference type="Pfam" id="PF02518">
    <property type="entry name" value="HATPase_c"/>
    <property type="match status" value="1"/>
</dbReference>
<dbReference type="FunFam" id="3.30.450.20:FF:000099">
    <property type="entry name" value="Sensory box sensor histidine kinase"/>
    <property type="match status" value="1"/>
</dbReference>
<evidence type="ECO:0000313" key="21">
    <source>
        <dbReference type="Proteomes" id="UP001055286"/>
    </source>
</evidence>
<evidence type="ECO:0000256" key="15">
    <source>
        <dbReference type="SAM" id="Phobius"/>
    </source>
</evidence>
<dbReference type="InterPro" id="IPR000014">
    <property type="entry name" value="PAS"/>
</dbReference>
<evidence type="ECO:0000256" key="13">
    <source>
        <dbReference type="SAM" id="Coils"/>
    </source>
</evidence>
<reference evidence="20" key="1">
    <citation type="journal article" date="2016" name="Front. Microbiol.">
        <title>Genome Sequence of the Piezophilic, Mesophilic Sulfate-Reducing Bacterium Desulfovibrio indicus J2T.</title>
        <authorList>
            <person name="Cao J."/>
            <person name="Maignien L."/>
            <person name="Shao Z."/>
            <person name="Alain K."/>
            <person name="Jebbar M."/>
        </authorList>
    </citation>
    <scope>NUCLEOTIDE SEQUENCE</scope>
    <source>
        <strain evidence="20">JCM 32048</strain>
    </source>
</reference>
<dbReference type="SUPFAM" id="SSF55874">
    <property type="entry name" value="ATPase domain of HSP90 chaperone/DNA topoisomerase II/histidine kinase"/>
    <property type="match status" value="1"/>
</dbReference>
<feature type="transmembrane region" description="Helical" evidence="15">
    <location>
        <begin position="202"/>
        <end position="223"/>
    </location>
</feature>
<keyword evidence="21" id="KW-1185">Reference proteome</keyword>
<evidence type="ECO:0000256" key="9">
    <source>
        <dbReference type="ARBA" id="ARBA00023012"/>
    </source>
</evidence>
<dbReference type="InterPro" id="IPR007891">
    <property type="entry name" value="CHASE3"/>
</dbReference>
<dbReference type="Gene3D" id="3.30.565.10">
    <property type="entry name" value="Histidine kinase-like ATPase, C-terminal domain"/>
    <property type="match status" value="1"/>
</dbReference>
<dbReference type="EC" id="2.7.13.3" evidence="3"/>
<evidence type="ECO:0000256" key="1">
    <source>
        <dbReference type="ARBA" id="ARBA00000085"/>
    </source>
</evidence>
<keyword evidence="13" id="KW-0175">Coiled coil</keyword>
<reference evidence="20" key="2">
    <citation type="submission" date="2021-08" db="EMBL/GenBank/DDBJ databases">
        <authorList>
            <person name="Tani A."/>
            <person name="Ola A."/>
            <person name="Ogura Y."/>
            <person name="Katsura K."/>
            <person name="Hayashi T."/>
        </authorList>
    </citation>
    <scope>NUCLEOTIDE SEQUENCE</scope>
    <source>
        <strain evidence="20">JCM 32048</strain>
    </source>
</reference>
<dbReference type="InterPro" id="IPR036097">
    <property type="entry name" value="HisK_dim/P_sf"/>
</dbReference>
<evidence type="ECO:0000259" key="16">
    <source>
        <dbReference type="PROSITE" id="PS50109"/>
    </source>
</evidence>
<dbReference type="PROSITE" id="PS50110">
    <property type="entry name" value="RESPONSE_REGULATORY"/>
    <property type="match status" value="2"/>
</dbReference>
<evidence type="ECO:0000313" key="20">
    <source>
        <dbReference type="EMBL" id="GJD64610.1"/>
    </source>
</evidence>
<evidence type="ECO:0000256" key="4">
    <source>
        <dbReference type="ARBA" id="ARBA00022553"/>
    </source>
</evidence>
<dbReference type="InterPro" id="IPR011006">
    <property type="entry name" value="CheY-like_superfamily"/>
</dbReference>
<dbReference type="InterPro" id="IPR035965">
    <property type="entry name" value="PAS-like_dom_sf"/>
</dbReference>
<keyword evidence="15" id="KW-0812">Transmembrane</keyword>
<proteinExistence type="predicted"/>
<dbReference type="SUPFAM" id="SSF47384">
    <property type="entry name" value="Homodimeric domain of signal transducing histidine kinase"/>
    <property type="match status" value="1"/>
</dbReference>
<evidence type="ECO:0000256" key="12">
    <source>
        <dbReference type="PROSITE-ProRule" id="PRU00169"/>
    </source>
</evidence>
<dbReference type="FunFam" id="1.10.287.130:FF:000038">
    <property type="entry name" value="Sensory transduction histidine kinase"/>
    <property type="match status" value="1"/>
</dbReference>
<protein>
    <recommendedName>
        <fullName evidence="3">histidine kinase</fullName>
        <ecNumber evidence="3">2.7.13.3</ecNumber>
    </recommendedName>
</protein>
<evidence type="ECO:0000256" key="8">
    <source>
        <dbReference type="ARBA" id="ARBA00022840"/>
    </source>
</evidence>
<dbReference type="AlphaFoldDB" id="A0AA37HEU9"/>
<dbReference type="CDD" id="cd00130">
    <property type="entry name" value="PAS"/>
    <property type="match status" value="1"/>
</dbReference>
<dbReference type="PROSITE" id="PS50112">
    <property type="entry name" value="PAS"/>
    <property type="match status" value="1"/>
</dbReference>
<keyword evidence="15" id="KW-1133">Transmembrane helix</keyword>
<dbReference type="FunFam" id="3.30.565.10:FF:000010">
    <property type="entry name" value="Sensor histidine kinase RcsC"/>
    <property type="match status" value="1"/>
</dbReference>
<dbReference type="EMBL" id="BPQJ01000027">
    <property type="protein sequence ID" value="GJD64610.1"/>
    <property type="molecule type" value="Genomic_DNA"/>
</dbReference>
<dbReference type="InterPro" id="IPR000700">
    <property type="entry name" value="PAS-assoc_C"/>
</dbReference>
<accession>A0AA37HEU9</accession>